<sequence length="41" mass="4670">MTDVKVTTEKVVRVALASNYQKGSSKSWQRDTLVLKKCANW</sequence>
<keyword evidence="2" id="KW-1185">Reference proteome</keyword>
<comment type="caution">
    <text evidence="1">The sequence shown here is derived from an EMBL/GenBank/DDBJ whole genome shotgun (WGS) entry which is preliminary data.</text>
</comment>
<accession>W1IZY5</accession>
<gene>
    <name evidence="1" type="ORF">XSR1_30048</name>
</gene>
<dbReference type="EMBL" id="CBXF010000088">
    <property type="protein sequence ID" value="CDL83191.1"/>
    <property type="molecule type" value="Genomic_DNA"/>
</dbReference>
<evidence type="ECO:0000313" key="1">
    <source>
        <dbReference type="EMBL" id="CDL83191.1"/>
    </source>
</evidence>
<protein>
    <submittedName>
        <fullName evidence="1">Uncharacterized protein</fullName>
    </submittedName>
</protein>
<dbReference type="AlphaFoldDB" id="W1IZY5"/>
<organism evidence="1 2">
    <name type="scientific">Xenorhabdus szentirmaii DSM 16338</name>
    <dbReference type="NCBI Taxonomy" id="1427518"/>
    <lineage>
        <taxon>Bacteria</taxon>
        <taxon>Pseudomonadati</taxon>
        <taxon>Pseudomonadota</taxon>
        <taxon>Gammaproteobacteria</taxon>
        <taxon>Enterobacterales</taxon>
        <taxon>Morganellaceae</taxon>
        <taxon>Xenorhabdus</taxon>
    </lineage>
</organism>
<name>W1IZY5_9GAMM</name>
<evidence type="ECO:0000313" key="2">
    <source>
        <dbReference type="Proteomes" id="UP000019202"/>
    </source>
</evidence>
<reference evidence="1" key="1">
    <citation type="submission" date="2013-11" db="EMBL/GenBank/DDBJ databases">
        <title>Draft genome sequence and annotation of the entomopathogenic bacteria, Xenorhabdus cabanillasi strain JM26 and Xenorhabdus szentirmai strain DSM 16338.</title>
        <authorList>
            <person name="Gualtieri M."/>
            <person name="Ogier J.C."/>
            <person name="Pages S."/>
            <person name="Givaudan A."/>
            <person name="Gaudriault S."/>
        </authorList>
    </citation>
    <scope>NUCLEOTIDE SEQUENCE [LARGE SCALE GENOMIC DNA]</scope>
    <source>
        <strain evidence="1">DSM 16338</strain>
    </source>
</reference>
<dbReference type="Proteomes" id="UP000019202">
    <property type="component" value="Unassembled WGS sequence"/>
</dbReference>
<proteinExistence type="predicted"/>